<evidence type="ECO:0000313" key="3">
    <source>
        <dbReference type="RefSeq" id="XP_018820623.1"/>
    </source>
</evidence>
<dbReference type="SUPFAM" id="SSF57667">
    <property type="entry name" value="beta-beta-alpha zinc fingers"/>
    <property type="match status" value="2"/>
</dbReference>
<organism evidence="2 3">
    <name type="scientific">Juglans regia</name>
    <name type="common">English walnut</name>
    <dbReference type="NCBI Taxonomy" id="51240"/>
    <lineage>
        <taxon>Eukaryota</taxon>
        <taxon>Viridiplantae</taxon>
        <taxon>Streptophyta</taxon>
        <taxon>Embryophyta</taxon>
        <taxon>Tracheophyta</taxon>
        <taxon>Spermatophyta</taxon>
        <taxon>Magnoliopsida</taxon>
        <taxon>eudicotyledons</taxon>
        <taxon>Gunneridae</taxon>
        <taxon>Pentapetalae</taxon>
        <taxon>rosids</taxon>
        <taxon>fabids</taxon>
        <taxon>Fagales</taxon>
        <taxon>Juglandaceae</taxon>
        <taxon>Juglans</taxon>
    </lineage>
</organism>
<dbReference type="InterPro" id="IPR013087">
    <property type="entry name" value="Znf_C2H2_type"/>
</dbReference>
<dbReference type="InterPro" id="IPR036236">
    <property type="entry name" value="Znf_C2H2_sf"/>
</dbReference>
<dbReference type="PANTHER" id="PTHR46869:SF6">
    <property type="entry name" value="C2H2-TYPE DOMAIN-CONTAINING PROTEIN"/>
    <property type="match status" value="1"/>
</dbReference>
<dbReference type="AlphaFoldDB" id="A0A2I4EMK3"/>
<sequence>MEEGRALVHVCKFCSKRFPCGRSLGGHMRSHLSNNSAETEGKLSKIKLSSFNTGRNQTNTEMGLEPGTHAGYGLRENPKKTRRLADSGGEASLFDKFCKECGKKFQSWKALFGHMKCHSEKEKNSNSLEDQDSLTSANQKLAMDSQSDNETAAPNRRRRSERKTRYTATETSSFSLANASSSASEIEQEREEVAMCLMMLSRDVGHWGGLNSSAESSDNNSVFLETPESFQTNPISKIEGKISVCNGSENEKVKKLSYKKLEPGNLDSEDLKGRRSEFCTSGNSRSRSRRNKTEASNDGFFNDDMIKTSQIDDQFGFDDSEVELGKNFSKETALSQAQLASIKCNSSKRKFHDSYDPELRSESLKNLTTNSLESEICKNPHRRSKFECTTCNKVFHSYQALGGHRASHKKIKGCFASRIESSENSIETELSPDPTADSKLVKLFKNENSIDQEIAAGCDKKTETSQGSKKSSKGHKCPICLKVFPSGQALGGHKRSHLVGGSDTRHNPIPTIVIQKPVPEIRDFLDLNLPAPVEEESNDHVGFPPWWVGSTHKHEALVNWISNRIS</sequence>
<feature type="compositionally biased region" description="Low complexity" evidence="1">
    <location>
        <begin position="170"/>
        <end position="185"/>
    </location>
</feature>
<dbReference type="OrthoDB" id="9451254at2759"/>
<dbReference type="STRING" id="51240.A0A2I4EMK3"/>
<dbReference type="PROSITE" id="PS50157">
    <property type="entry name" value="ZINC_FINGER_C2H2_2"/>
    <property type="match status" value="4"/>
</dbReference>
<dbReference type="Gene3D" id="3.30.160.60">
    <property type="entry name" value="Classic Zinc Finger"/>
    <property type="match status" value="2"/>
</dbReference>
<keyword evidence="2" id="KW-1185">Reference proteome</keyword>
<feature type="region of interest" description="Disordered" evidence="1">
    <location>
        <begin position="139"/>
        <end position="187"/>
    </location>
</feature>
<dbReference type="Pfam" id="PF13912">
    <property type="entry name" value="zf-C2H2_6"/>
    <property type="match status" value="4"/>
</dbReference>
<protein>
    <submittedName>
        <fullName evidence="3">Uncharacterized protein LOC108990953 isoform X1</fullName>
    </submittedName>
</protein>
<accession>A0A2I4EMK3</accession>
<dbReference type="RefSeq" id="XP_018820623.1">
    <property type="nucleotide sequence ID" value="XM_018965078.2"/>
</dbReference>
<dbReference type="KEGG" id="jre:108990953"/>
<dbReference type="Gramene" id="Jr02_06510_p1">
    <property type="protein sequence ID" value="cds.Jr02_06510_p1"/>
    <property type="gene ID" value="Jr02_06510"/>
</dbReference>
<dbReference type="Proteomes" id="UP000235220">
    <property type="component" value="Chromosome 2"/>
</dbReference>
<evidence type="ECO:0000313" key="2">
    <source>
        <dbReference type="Proteomes" id="UP000235220"/>
    </source>
</evidence>
<feature type="compositionally biased region" description="Polar residues" evidence="1">
    <location>
        <begin position="139"/>
        <end position="152"/>
    </location>
</feature>
<evidence type="ECO:0000256" key="1">
    <source>
        <dbReference type="SAM" id="MobiDB-lite"/>
    </source>
</evidence>
<reference evidence="3" key="1">
    <citation type="submission" date="2025-08" db="UniProtKB">
        <authorList>
            <consortium name="RefSeq"/>
        </authorList>
    </citation>
    <scope>IDENTIFICATION</scope>
    <source>
        <tissue evidence="3">Leaves</tissue>
    </source>
</reference>
<dbReference type="PANTHER" id="PTHR46869">
    <property type="entry name" value="C2H2-LIKE ZINC FINGER PROTEIN"/>
    <property type="match status" value="1"/>
</dbReference>
<proteinExistence type="predicted"/>
<dbReference type="SMART" id="SM00355">
    <property type="entry name" value="ZnF_C2H2"/>
    <property type="match status" value="4"/>
</dbReference>
<feature type="region of interest" description="Disordered" evidence="1">
    <location>
        <begin position="264"/>
        <end position="298"/>
    </location>
</feature>
<dbReference type="PROSITE" id="PS00028">
    <property type="entry name" value="ZINC_FINGER_C2H2_1"/>
    <property type="match status" value="4"/>
</dbReference>
<dbReference type="GeneID" id="108990953"/>
<gene>
    <name evidence="3" type="primary">LOC108990953</name>
</gene>
<feature type="region of interest" description="Disordered" evidence="1">
    <location>
        <begin position="53"/>
        <end position="84"/>
    </location>
</feature>
<name>A0A2I4EMK3_JUGRE</name>